<evidence type="ECO:0000256" key="2">
    <source>
        <dbReference type="SAM" id="MobiDB-lite"/>
    </source>
</evidence>
<keyword evidence="1" id="KW-0175">Coiled coil</keyword>
<sequence>MASSVVSFVKWNAATMSGHPNNANNHTYNFYDNLGTHSSLSDREKQARTAGQQSSQSSIYSSFPAGQMLWGNLAGNSNYSGASNPGNNNYHAGQQAVTWVVEQPNPQHSTNLYGQEMSSRGDQQPVTWIVEQPSHQYNHQSKTQPPQPRQQGTNVYAQNPNATTHPMQYEPSYQRSNPFSNNVSCVPQNAFKPSIGVFSSPNNDGLFSTPYISIALPHPPPPPPALPNMPHVSSRSRSPAGQPARPQLPFDQKHESDSKQQKRPRDDTKHCDQSGQRNHEPKSKRRQDKKQLRWQPPTGRQNANKGSKKLAPTAQPKKQHPKKMENDSRNKGSSVQKPPNIHQPPSYQGGESVTSGIDDPSVRMNNAVDANVAAINALSALETKWTGPGNKSLTKTQRRRRNRSKKNNLADNISSANSGSNSLHDAVDLIGNWVNIESSENKETTEDAPKEERHQTLQPTEQLNRCAAPVSINNFIDLTDDIDSFPPLPESHQKNIASSHTVDSEGHYGGFSLNEMSTSQLKSYAAVLSRAIDESKPPIALDVSSAIRPSFQPLERNHSGDVAVRLDDEMDISEDGQESEGTTKRVVVRINDNASTNMPETSSEVSNADSKESVEFIATDGSPLETVDVAATADKTSRLEEEKERYKLRLDELRAKAKLANAKLRLARKKRALGNDPPISSQCTSSSETLSNMKDQENSAKQSIFDVTALRCIKRLVIDVTSLTEPDDKLRFVESVYQDTTDDDETNVTTECAKVPPAQEARMTQVHSELTRKESESLKQKLQLAKLRLEIKKKERELELKMKQSLAKISPKIHANVGEPIMNPLRSAKPIFSQKMAADSLLATDTADDKLTMDSRLTKGEGVGIVSVADAKENIGVSEEQKIARIEELKRRQRELKQSNEVSNLRNLVQRQREILRTKGLELTESSTQLKSCVNEIKSKQRDLAASEKRLEEMNHRKRIMEGMVLRATEKLMTARKHKFWKAQEHVANGPTPTTSFMLLRATSLAHAGRK</sequence>
<feature type="coiled-coil region" evidence="1">
    <location>
        <begin position="879"/>
        <end position="906"/>
    </location>
</feature>
<protein>
    <submittedName>
        <fullName evidence="3">Uncharacterized protein</fullName>
    </submittedName>
</protein>
<feature type="compositionally biased region" description="Polar residues" evidence="2">
    <location>
        <begin position="331"/>
        <end position="355"/>
    </location>
</feature>
<feature type="region of interest" description="Disordered" evidence="2">
    <location>
        <begin position="39"/>
        <end position="58"/>
    </location>
</feature>
<feature type="compositionally biased region" description="Basic and acidic residues" evidence="2">
    <location>
        <begin position="440"/>
        <end position="455"/>
    </location>
</feature>
<feature type="coiled-coil region" evidence="1">
    <location>
        <begin position="775"/>
        <end position="804"/>
    </location>
</feature>
<feature type="compositionally biased region" description="Pro residues" evidence="2">
    <location>
        <begin position="218"/>
        <end position="227"/>
    </location>
</feature>
<proteinExistence type="predicted"/>
<feature type="compositionally biased region" description="Basic residues" evidence="2">
    <location>
        <begin position="396"/>
        <end position="406"/>
    </location>
</feature>
<gene>
    <name evidence="3" type="ORF">HJC23_004784</name>
</gene>
<comment type="caution">
    <text evidence="3">The sequence shown here is derived from an EMBL/GenBank/DDBJ whole genome shotgun (WGS) entry which is preliminary data.</text>
</comment>
<feature type="compositionally biased region" description="Polar residues" evidence="2">
    <location>
        <begin position="409"/>
        <end position="422"/>
    </location>
</feature>
<feature type="region of interest" description="Disordered" evidence="2">
    <location>
        <begin position="218"/>
        <end position="362"/>
    </location>
</feature>
<feature type="compositionally biased region" description="Basic and acidic residues" evidence="2">
    <location>
        <begin position="251"/>
        <end position="281"/>
    </location>
</feature>
<evidence type="ECO:0000313" key="4">
    <source>
        <dbReference type="Proteomes" id="UP001516023"/>
    </source>
</evidence>
<feature type="region of interest" description="Disordered" evidence="2">
    <location>
        <begin position="136"/>
        <end position="175"/>
    </location>
</feature>
<dbReference type="EMBL" id="JABMIG020000097">
    <property type="protein sequence ID" value="KAL3792859.1"/>
    <property type="molecule type" value="Genomic_DNA"/>
</dbReference>
<feature type="coiled-coil region" evidence="1">
    <location>
        <begin position="636"/>
        <end position="670"/>
    </location>
</feature>
<evidence type="ECO:0000313" key="3">
    <source>
        <dbReference type="EMBL" id="KAL3792859.1"/>
    </source>
</evidence>
<name>A0ABD3PYN7_9STRA</name>
<accession>A0ABD3PYN7</accession>
<evidence type="ECO:0000256" key="1">
    <source>
        <dbReference type="SAM" id="Coils"/>
    </source>
</evidence>
<feature type="region of interest" description="Disordered" evidence="2">
    <location>
        <begin position="384"/>
        <end position="422"/>
    </location>
</feature>
<feature type="region of interest" description="Disordered" evidence="2">
    <location>
        <begin position="440"/>
        <end position="460"/>
    </location>
</feature>
<dbReference type="AlphaFoldDB" id="A0ABD3PYN7"/>
<feature type="compositionally biased region" description="Low complexity" evidence="2">
    <location>
        <begin position="680"/>
        <end position="691"/>
    </location>
</feature>
<reference evidence="3 4" key="1">
    <citation type="journal article" date="2020" name="G3 (Bethesda)">
        <title>Improved Reference Genome for Cyclotella cryptica CCMP332, a Model for Cell Wall Morphogenesis, Salinity Adaptation, and Lipid Production in Diatoms (Bacillariophyta).</title>
        <authorList>
            <person name="Roberts W.R."/>
            <person name="Downey K.M."/>
            <person name="Ruck E.C."/>
            <person name="Traller J.C."/>
            <person name="Alverson A.J."/>
        </authorList>
    </citation>
    <scope>NUCLEOTIDE SEQUENCE [LARGE SCALE GENOMIC DNA]</scope>
    <source>
        <strain evidence="3 4">CCMP332</strain>
    </source>
</reference>
<keyword evidence="4" id="KW-1185">Reference proteome</keyword>
<feature type="region of interest" description="Disordered" evidence="2">
    <location>
        <begin position="673"/>
        <end position="695"/>
    </location>
</feature>
<feature type="coiled-coil region" evidence="1">
    <location>
        <begin position="930"/>
        <end position="957"/>
    </location>
</feature>
<organism evidence="3 4">
    <name type="scientific">Cyclotella cryptica</name>
    <dbReference type="NCBI Taxonomy" id="29204"/>
    <lineage>
        <taxon>Eukaryota</taxon>
        <taxon>Sar</taxon>
        <taxon>Stramenopiles</taxon>
        <taxon>Ochrophyta</taxon>
        <taxon>Bacillariophyta</taxon>
        <taxon>Coscinodiscophyceae</taxon>
        <taxon>Thalassiosirophycidae</taxon>
        <taxon>Stephanodiscales</taxon>
        <taxon>Stephanodiscaceae</taxon>
        <taxon>Cyclotella</taxon>
    </lineage>
</organism>
<dbReference type="Proteomes" id="UP001516023">
    <property type="component" value="Unassembled WGS sequence"/>
</dbReference>